<dbReference type="InterPro" id="IPR026590">
    <property type="entry name" value="Ssirtuin_cat_dom"/>
</dbReference>
<dbReference type="SUPFAM" id="SSF52467">
    <property type="entry name" value="DHS-like NAD/FAD-binding domain"/>
    <property type="match status" value="1"/>
</dbReference>
<evidence type="ECO:0000256" key="2">
    <source>
        <dbReference type="PROSITE-ProRule" id="PRU00236"/>
    </source>
</evidence>
<organism evidence="4">
    <name type="scientific">Eutreptiella gymnastica</name>
    <dbReference type="NCBI Taxonomy" id="73025"/>
    <lineage>
        <taxon>Eukaryota</taxon>
        <taxon>Discoba</taxon>
        <taxon>Euglenozoa</taxon>
        <taxon>Euglenida</taxon>
        <taxon>Spirocuta</taxon>
        <taxon>Euglenophyceae</taxon>
        <taxon>Eutreptiales</taxon>
        <taxon>Eutreptiaceae</taxon>
        <taxon>Eutreptiella</taxon>
    </lineage>
</organism>
<dbReference type="InterPro" id="IPR029035">
    <property type="entry name" value="DHS-like_NAD/FAD-binding_dom"/>
</dbReference>
<keyword evidence="1" id="KW-0520">NAD</keyword>
<dbReference type="PANTHER" id="PTHR11085">
    <property type="entry name" value="NAD-DEPENDENT PROTEIN DEACYLASE SIRTUIN-5, MITOCHONDRIAL-RELATED"/>
    <property type="match status" value="1"/>
</dbReference>
<sequence>MHGRGYEGPLTPPQCTWKCSKPPRDDHDAPSWLTASEYQDQAAVLRHKCRQLAQLLRLSRKTVLYTGAGISAAVIGQAARSGTNKQGWKGDTREAKPTPTHIILGFLAREGHIHDWVQQNHDGLPQKAGFPQHLINEIHGSWYDPSNPVVKYSGTLHDRAYPWMKQSAKTADLVLVLGTSLGGLNADQVATNAAERSLVGTPGGPAGAVRPGVQVRAVPPGHRTARTGVVTEVWGADTWVQFRDFDSPILLPPGTHMETLETPEACGALGTVIINLQQTEQDGKATLRLFGKSDVVLQTLLKEMGYGSGLPPVPRWPRHTRALVPYDANGCRLPGGKRMWLDLSEGQRIRITPGHNIQGAKQPMYMHIGAKKPVKRKGQTVAPGPGLGRVVRRDEASCSYVLQIEGATMRLGLWWLEAASQGTVGVLPIVNATPAFE</sequence>
<dbReference type="EMBL" id="HBGA01083342">
    <property type="protein sequence ID" value="CAD9019963.1"/>
    <property type="molecule type" value="Transcribed_RNA"/>
</dbReference>
<evidence type="ECO:0000313" key="4">
    <source>
        <dbReference type="EMBL" id="CAD9019962.1"/>
    </source>
</evidence>
<dbReference type="GO" id="GO:0017136">
    <property type="term" value="F:histone deacetylase activity, NAD-dependent"/>
    <property type="evidence" value="ECO:0007669"/>
    <property type="project" value="TreeGrafter"/>
</dbReference>
<proteinExistence type="predicted"/>
<dbReference type="EMBL" id="HBGA01083341">
    <property type="protein sequence ID" value="CAD9019962.1"/>
    <property type="molecule type" value="Transcribed_RNA"/>
</dbReference>
<evidence type="ECO:0000256" key="1">
    <source>
        <dbReference type="ARBA" id="ARBA00023027"/>
    </source>
</evidence>
<feature type="domain" description="Deacetylase sirtuin-type" evidence="3">
    <location>
        <begin position="42"/>
        <end position="263"/>
    </location>
</feature>
<dbReference type="GO" id="GO:0070403">
    <property type="term" value="F:NAD+ binding"/>
    <property type="evidence" value="ECO:0007669"/>
    <property type="project" value="TreeGrafter"/>
</dbReference>
<gene>
    <name evidence="4" type="ORF">EGYM00392_LOCUS31076</name>
    <name evidence="5" type="ORF">EGYM00392_LOCUS31077</name>
</gene>
<dbReference type="AlphaFoldDB" id="A0A6U8EGT2"/>
<dbReference type="PROSITE" id="PS50305">
    <property type="entry name" value="SIRTUIN"/>
    <property type="match status" value="1"/>
</dbReference>
<comment type="caution">
    <text evidence="2">Lacks conserved residue(s) required for the propagation of feature annotation.</text>
</comment>
<accession>A0A6U8EGT2</accession>
<dbReference type="InterPro" id="IPR050134">
    <property type="entry name" value="NAD-dep_sirtuin_deacylases"/>
</dbReference>
<reference evidence="4" key="1">
    <citation type="submission" date="2021-01" db="EMBL/GenBank/DDBJ databases">
        <authorList>
            <person name="Corre E."/>
            <person name="Pelletier E."/>
            <person name="Niang G."/>
            <person name="Scheremetjew M."/>
            <person name="Finn R."/>
            <person name="Kale V."/>
            <person name="Holt S."/>
            <person name="Cochrane G."/>
            <person name="Meng A."/>
            <person name="Brown T."/>
            <person name="Cohen L."/>
        </authorList>
    </citation>
    <scope>NUCLEOTIDE SEQUENCE</scope>
    <source>
        <strain evidence="4">NIES-381</strain>
    </source>
</reference>
<protein>
    <recommendedName>
        <fullName evidence="3">Deacetylase sirtuin-type domain-containing protein</fullName>
    </recommendedName>
</protein>
<evidence type="ECO:0000313" key="5">
    <source>
        <dbReference type="EMBL" id="CAD9019963.1"/>
    </source>
</evidence>
<dbReference type="Gene3D" id="3.40.50.1220">
    <property type="entry name" value="TPP-binding domain"/>
    <property type="match status" value="1"/>
</dbReference>
<evidence type="ECO:0000259" key="3">
    <source>
        <dbReference type="PROSITE" id="PS50305"/>
    </source>
</evidence>
<name>A0A6U8EGT2_9EUGL</name>
<dbReference type="PANTHER" id="PTHR11085:SF10">
    <property type="entry name" value="NAD-DEPENDENT PROTEIN DEACYLASE SIRTUIN-5, MITOCHONDRIAL-RELATED"/>
    <property type="match status" value="1"/>
</dbReference>